<evidence type="ECO:0000313" key="2">
    <source>
        <dbReference type="EMBL" id="ORY19076.1"/>
    </source>
</evidence>
<protein>
    <submittedName>
        <fullName evidence="2">Uncharacterized protein</fullName>
    </submittedName>
</protein>
<feature type="region of interest" description="Disordered" evidence="1">
    <location>
        <begin position="20"/>
        <end position="93"/>
    </location>
</feature>
<evidence type="ECO:0000313" key="3">
    <source>
        <dbReference type="Proteomes" id="UP000193144"/>
    </source>
</evidence>
<comment type="caution">
    <text evidence="2">The sequence shown here is derived from an EMBL/GenBank/DDBJ whole genome shotgun (WGS) entry which is preliminary data.</text>
</comment>
<sequence>MQGLRQFSIALESLTISVVENSSSSARTKDDGAMNSGTSANRGSSLNSDSLGNSGSSGNSGLSENSGSLENSGSSENSGSLGNSGSSVKSSSWKQSISVPNDFSTSRELPIFYNSVFGSLRSAIGDFHKQITRLTSVAFPNAAPRVQVIVFVRR</sequence>
<gene>
    <name evidence="2" type="ORF">BCR34DRAFT_582624</name>
</gene>
<evidence type="ECO:0000256" key="1">
    <source>
        <dbReference type="SAM" id="MobiDB-lite"/>
    </source>
</evidence>
<reference evidence="2 3" key="1">
    <citation type="submission" date="2016-07" db="EMBL/GenBank/DDBJ databases">
        <title>Pervasive Adenine N6-methylation of Active Genes in Fungi.</title>
        <authorList>
            <consortium name="DOE Joint Genome Institute"/>
            <person name="Mondo S.J."/>
            <person name="Dannebaum R.O."/>
            <person name="Kuo R.C."/>
            <person name="Labutti K."/>
            <person name="Haridas S."/>
            <person name="Kuo A."/>
            <person name="Salamov A."/>
            <person name="Ahrendt S.R."/>
            <person name="Lipzen A."/>
            <person name="Sullivan W."/>
            <person name="Andreopoulos W.B."/>
            <person name="Clum A."/>
            <person name="Lindquist E."/>
            <person name="Daum C."/>
            <person name="Ramamoorthy G.K."/>
            <person name="Gryganskyi A."/>
            <person name="Culley D."/>
            <person name="Magnuson J.K."/>
            <person name="James T.Y."/>
            <person name="O'Malley M.A."/>
            <person name="Stajich J.E."/>
            <person name="Spatafora J.W."/>
            <person name="Visel A."/>
            <person name="Grigoriev I.V."/>
        </authorList>
    </citation>
    <scope>NUCLEOTIDE SEQUENCE [LARGE SCALE GENOMIC DNA]</scope>
    <source>
        <strain evidence="2 3">CBS 115471</strain>
    </source>
</reference>
<dbReference type="EMBL" id="MCFA01000004">
    <property type="protein sequence ID" value="ORY19076.1"/>
    <property type="molecule type" value="Genomic_DNA"/>
</dbReference>
<accession>A0A1Y2A984</accession>
<dbReference type="AlphaFoldDB" id="A0A1Y2A984"/>
<feature type="compositionally biased region" description="Low complexity" evidence="1">
    <location>
        <begin position="43"/>
        <end position="92"/>
    </location>
</feature>
<keyword evidence="3" id="KW-1185">Reference proteome</keyword>
<proteinExistence type="predicted"/>
<dbReference type="Proteomes" id="UP000193144">
    <property type="component" value="Unassembled WGS sequence"/>
</dbReference>
<name>A0A1Y2A984_9PLEO</name>
<organism evidence="2 3">
    <name type="scientific">Clohesyomyces aquaticus</name>
    <dbReference type="NCBI Taxonomy" id="1231657"/>
    <lineage>
        <taxon>Eukaryota</taxon>
        <taxon>Fungi</taxon>
        <taxon>Dikarya</taxon>
        <taxon>Ascomycota</taxon>
        <taxon>Pezizomycotina</taxon>
        <taxon>Dothideomycetes</taxon>
        <taxon>Pleosporomycetidae</taxon>
        <taxon>Pleosporales</taxon>
        <taxon>Lindgomycetaceae</taxon>
        <taxon>Clohesyomyces</taxon>
    </lineage>
</organism>